<dbReference type="EMBL" id="CAJVCH010203342">
    <property type="protein sequence ID" value="CAG7730950.1"/>
    <property type="molecule type" value="Genomic_DNA"/>
</dbReference>
<comment type="caution">
    <text evidence="1">The sequence shown here is derived from an EMBL/GenBank/DDBJ whole genome shotgun (WGS) entry which is preliminary data.</text>
</comment>
<dbReference type="AlphaFoldDB" id="A0A8J2K1D4"/>
<keyword evidence="2" id="KW-1185">Reference proteome</keyword>
<proteinExistence type="predicted"/>
<feature type="non-terminal residue" evidence="1">
    <location>
        <position position="1"/>
    </location>
</feature>
<name>A0A8J2K1D4_9HEXA</name>
<evidence type="ECO:0000313" key="1">
    <source>
        <dbReference type="EMBL" id="CAG7730950.1"/>
    </source>
</evidence>
<organism evidence="1 2">
    <name type="scientific">Allacma fusca</name>
    <dbReference type="NCBI Taxonomy" id="39272"/>
    <lineage>
        <taxon>Eukaryota</taxon>
        <taxon>Metazoa</taxon>
        <taxon>Ecdysozoa</taxon>
        <taxon>Arthropoda</taxon>
        <taxon>Hexapoda</taxon>
        <taxon>Collembola</taxon>
        <taxon>Symphypleona</taxon>
        <taxon>Sminthuridae</taxon>
        <taxon>Allacma</taxon>
    </lineage>
</organism>
<protein>
    <submittedName>
        <fullName evidence="1">Uncharacterized protein</fullName>
    </submittedName>
</protein>
<evidence type="ECO:0000313" key="2">
    <source>
        <dbReference type="Proteomes" id="UP000708208"/>
    </source>
</evidence>
<gene>
    <name evidence="1" type="ORF">AFUS01_LOCUS19563</name>
</gene>
<reference evidence="1" key="1">
    <citation type="submission" date="2021-06" db="EMBL/GenBank/DDBJ databases">
        <authorList>
            <person name="Hodson N. C."/>
            <person name="Mongue J. A."/>
            <person name="Jaron S. K."/>
        </authorList>
    </citation>
    <scope>NUCLEOTIDE SEQUENCE</scope>
</reference>
<accession>A0A8J2K1D4</accession>
<sequence length="177" mass="20667">MLIVTCTTGSTQCNNNSFHFQLSINKATSQGSFPQLTHTWNCNSFHATKQNRVNSLKHRNITMRHIRNKIQTQSTEYDFKRFEDLFEKKAQLISANRQATWRNQFEEIKSDIVSIPGFEMLTDTDTNTWITEINNYNTPHGKGIRAYQLILSDMYLSNDKSPENDREVNILAWLLEM</sequence>
<dbReference type="Proteomes" id="UP000708208">
    <property type="component" value="Unassembled WGS sequence"/>
</dbReference>